<sequence>MSGSTPKPQLQRLLSFDTRPPPPSRPYLGLLLHTHRTHHGCYRGRDAEFKSKSSHNANVNGVVRRWCLIHSTPGTAHTTRRRARLSQSTPHHAHLHAG</sequence>
<evidence type="ECO:0000256" key="1">
    <source>
        <dbReference type="SAM" id="MobiDB-lite"/>
    </source>
</evidence>
<proteinExistence type="predicted"/>
<evidence type="ECO:0000313" key="3">
    <source>
        <dbReference type="Proteomes" id="UP000747542"/>
    </source>
</evidence>
<dbReference type="Proteomes" id="UP000747542">
    <property type="component" value="Unassembled WGS sequence"/>
</dbReference>
<comment type="caution">
    <text evidence="2">The sequence shown here is derived from an EMBL/GenBank/DDBJ whole genome shotgun (WGS) entry which is preliminary data.</text>
</comment>
<dbReference type="AlphaFoldDB" id="A0A8J5NA62"/>
<evidence type="ECO:0000313" key="2">
    <source>
        <dbReference type="EMBL" id="KAG7175753.1"/>
    </source>
</evidence>
<name>A0A8J5NA62_HOMAM</name>
<feature type="region of interest" description="Disordered" evidence="1">
    <location>
        <begin position="1"/>
        <end position="26"/>
    </location>
</feature>
<gene>
    <name evidence="2" type="ORF">Hamer_G009761</name>
</gene>
<accession>A0A8J5NA62</accession>
<dbReference type="EMBL" id="JAHLQT010004633">
    <property type="protein sequence ID" value="KAG7175753.1"/>
    <property type="molecule type" value="Genomic_DNA"/>
</dbReference>
<reference evidence="2" key="1">
    <citation type="journal article" date="2021" name="Sci. Adv.">
        <title>The American lobster genome reveals insights on longevity, neural, and immune adaptations.</title>
        <authorList>
            <person name="Polinski J.M."/>
            <person name="Zimin A.V."/>
            <person name="Clark K.F."/>
            <person name="Kohn A.B."/>
            <person name="Sadowski N."/>
            <person name="Timp W."/>
            <person name="Ptitsyn A."/>
            <person name="Khanna P."/>
            <person name="Romanova D.Y."/>
            <person name="Williams P."/>
            <person name="Greenwood S.J."/>
            <person name="Moroz L.L."/>
            <person name="Walt D.R."/>
            <person name="Bodnar A.G."/>
        </authorList>
    </citation>
    <scope>NUCLEOTIDE SEQUENCE</scope>
    <source>
        <strain evidence="2">GMGI-L3</strain>
    </source>
</reference>
<protein>
    <submittedName>
        <fullName evidence="2">Uncharacterized protein</fullName>
    </submittedName>
</protein>
<keyword evidence="3" id="KW-1185">Reference proteome</keyword>
<feature type="region of interest" description="Disordered" evidence="1">
    <location>
        <begin position="74"/>
        <end position="98"/>
    </location>
</feature>
<organism evidence="2 3">
    <name type="scientific">Homarus americanus</name>
    <name type="common">American lobster</name>
    <dbReference type="NCBI Taxonomy" id="6706"/>
    <lineage>
        <taxon>Eukaryota</taxon>
        <taxon>Metazoa</taxon>
        <taxon>Ecdysozoa</taxon>
        <taxon>Arthropoda</taxon>
        <taxon>Crustacea</taxon>
        <taxon>Multicrustacea</taxon>
        <taxon>Malacostraca</taxon>
        <taxon>Eumalacostraca</taxon>
        <taxon>Eucarida</taxon>
        <taxon>Decapoda</taxon>
        <taxon>Pleocyemata</taxon>
        <taxon>Astacidea</taxon>
        <taxon>Nephropoidea</taxon>
        <taxon>Nephropidae</taxon>
        <taxon>Homarus</taxon>
    </lineage>
</organism>